<feature type="non-terminal residue" evidence="2">
    <location>
        <position position="56"/>
    </location>
</feature>
<name>A0A6J4QSE3_9ACTN</name>
<feature type="compositionally biased region" description="Basic and acidic residues" evidence="1">
    <location>
        <begin position="1"/>
        <end position="18"/>
    </location>
</feature>
<proteinExistence type="predicted"/>
<feature type="compositionally biased region" description="Basic and acidic residues" evidence="1">
    <location>
        <begin position="37"/>
        <end position="56"/>
    </location>
</feature>
<evidence type="ECO:0000313" key="2">
    <source>
        <dbReference type="EMBL" id="CAA9452228.1"/>
    </source>
</evidence>
<evidence type="ECO:0000256" key="1">
    <source>
        <dbReference type="SAM" id="MobiDB-lite"/>
    </source>
</evidence>
<gene>
    <name evidence="2" type="ORF">AVDCRST_MAG01-01-4722</name>
</gene>
<accession>A0A6J4QSE3</accession>
<feature type="non-terminal residue" evidence="2">
    <location>
        <position position="1"/>
    </location>
</feature>
<feature type="region of interest" description="Disordered" evidence="1">
    <location>
        <begin position="1"/>
        <end position="56"/>
    </location>
</feature>
<dbReference type="AlphaFoldDB" id="A0A6J4QSE3"/>
<organism evidence="2">
    <name type="scientific">uncultured Rubrobacteraceae bacterium</name>
    <dbReference type="NCBI Taxonomy" id="349277"/>
    <lineage>
        <taxon>Bacteria</taxon>
        <taxon>Bacillati</taxon>
        <taxon>Actinomycetota</taxon>
        <taxon>Rubrobacteria</taxon>
        <taxon>Rubrobacterales</taxon>
        <taxon>Rubrobacteraceae</taxon>
        <taxon>environmental samples</taxon>
    </lineage>
</organism>
<protein>
    <submittedName>
        <fullName evidence="2">Uncharacterized protein</fullName>
    </submittedName>
</protein>
<reference evidence="2" key="1">
    <citation type="submission" date="2020-02" db="EMBL/GenBank/DDBJ databases">
        <authorList>
            <person name="Meier V. D."/>
        </authorList>
    </citation>
    <scope>NUCLEOTIDE SEQUENCE</scope>
    <source>
        <strain evidence="2">AVDCRST_MAG01</strain>
    </source>
</reference>
<dbReference type="EMBL" id="CADCUW010000612">
    <property type="protein sequence ID" value="CAA9452228.1"/>
    <property type="molecule type" value="Genomic_DNA"/>
</dbReference>
<sequence length="56" mass="6316">ARALPGRDRRGHQRDARSRLSRQGPPEALRGSQGGHEPLRPKRRETGGRLGPERRL</sequence>